<sequence length="92" mass="10627">MIGVSYKPPVRSCCLEIQPPSVQMRVHPPTWSSIRAHHRTEEWACGDSLLVDRRRARVVKQEEGSATTLSLFEAASRRMRKIKLFIACFRLF</sequence>
<proteinExistence type="predicted"/>
<keyword evidence="2" id="KW-1185">Reference proteome</keyword>
<reference evidence="1 2" key="1">
    <citation type="journal article" date="2019" name="Sci. Rep.">
        <title>Orb-weaving spider Araneus ventricosus genome elucidates the spidroin gene catalogue.</title>
        <authorList>
            <person name="Kono N."/>
            <person name="Nakamura H."/>
            <person name="Ohtoshi R."/>
            <person name="Moran D.A.P."/>
            <person name="Shinohara A."/>
            <person name="Yoshida Y."/>
            <person name="Fujiwara M."/>
            <person name="Mori M."/>
            <person name="Tomita M."/>
            <person name="Arakawa K."/>
        </authorList>
    </citation>
    <scope>NUCLEOTIDE SEQUENCE [LARGE SCALE GENOMIC DNA]</scope>
</reference>
<protein>
    <submittedName>
        <fullName evidence="1">Uncharacterized protein</fullName>
    </submittedName>
</protein>
<dbReference type="Proteomes" id="UP000499080">
    <property type="component" value="Unassembled WGS sequence"/>
</dbReference>
<evidence type="ECO:0000313" key="2">
    <source>
        <dbReference type="Proteomes" id="UP000499080"/>
    </source>
</evidence>
<evidence type="ECO:0000313" key="1">
    <source>
        <dbReference type="EMBL" id="GBN57558.1"/>
    </source>
</evidence>
<organism evidence="1 2">
    <name type="scientific">Araneus ventricosus</name>
    <name type="common">Orbweaver spider</name>
    <name type="synonym">Epeira ventricosa</name>
    <dbReference type="NCBI Taxonomy" id="182803"/>
    <lineage>
        <taxon>Eukaryota</taxon>
        <taxon>Metazoa</taxon>
        <taxon>Ecdysozoa</taxon>
        <taxon>Arthropoda</taxon>
        <taxon>Chelicerata</taxon>
        <taxon>Arachnida</taxon>
        <taxon>Araneae</taxon>
        <taxon>Araneomorphae</taxon>
        <taxon>Entelegynae</taxon>
        <taxon>Araneoidea</taxon>
        <taxon>Araneidae</taxon>
        <taxon>Araneus</taxon>
    </lineage>
</organism>
<gene>
    <name evidence="1" type="ORF">AVEN_158134_1</name>
</gene>
<name>A0A4Y2Q096_ARAVE</name>
<dbReference type="EMBL" id="BGPR01012767">
    <property type="protein sequence ID" value="GBN57558.1"/>
    <property type="molecule type" value="Genomic_DNA"/>
</dbReference>
<accession>A0A4Y2Q096</accession>
<dbReference type="AlphaFoldDB" id="A0A4Y2Q096"/>
<comment type="caution">
    <text evidence="1">The sequence shown here is derived from an EMBL/GenBank/DDBJ whole genome shotgun (WGS) entry which is preliminary data.</text>
</comment>